<dbReference type="InterPro" id="IPR009091">
    <property type="entry name" value="RCC1/BLIP-II"/>
</dbReference>
<feature type="domain" description="RCC1-like" evidence="6">
    <location>
        <begin position="90"/>
        <end position="413"/>
    </location>
</feature>
<organism evidence="7 8">
    <name type="scientific">Enhygromyxa salina</name>
    <dbReference type="NCBI Taxonomy" id="215803"/>
    <lineage>
        <taxon>Bacteria</taxon>
        <taxon>Pseudomonadati</taxon>
        <taxon>Myxococcota</taxon>
        <taxon>Polyangia</taxon>
        <taxon>Nannocystales</taxon>
        <taxon>Nannocystaceae</taxon>
        <taxon>Enhygromyxa</taxon>
    </lineage>
</organism>
<dbReference type="Proteomes" id="UP000238823">
    <property type="component" value="Unassembled WGS sequence"/>
</dbReference>
<protein>
    <submittedName>
        <fullName evidence="7">Regulator of chromosome condensation (RCC1) repeat protein</fullName>
    </submittedName>
</protein>
<reference evidence="7 8" key="1">
    <citation type="submission" date="2018-03" db="EMBL/GenBank/DDBJ databases">
        <title>Draft Genome Sequences of the Obligatory Marine Myxobacteria Enhygromyxa salina SWB007.</title>
        <authorList>
            <person name="Poehlein A."/>
            <person name="Moghaddam J.A."/>
            <person name="Harms H."/>
            <person name="Alanjari M."/>
            <person name="Koenig G.M."/>
            <person name="Daniel R."/>
            <person name="Schaeberle T.F."/>
        </authorList>
    </citation>
    <scope>NUCLEOTIDE SEQUENCE [LARGE SCALE GENOMIC DNA]</scope>
    <source>
        <strain evidence="7 8">SWB007</strain>
    </source>
</reference>
<evidence type="ECO:0000313" key="7">
    <source>
        <dbReference type="EMBL" id="PRQ03158.1"/>
    </source>
</evidence>
<gene>
    <name evidence="7" type="ORF">ENSA7_54290</name>
</gene>
<dbReference type="InterPro" id="IPR051553">
    <property type="entry name" value="Ran_GTPase-activating"/>
</dbReference>
<feature type="compositionally biased region" description="Polar residues" evidence="5">
    <location>
        <begin position="14"/>
        <end position="29"/>
    </location>
</feature>
<name>A0A2S9YDG1_9BACT</name>
<dbReference type="NCBIfam" id="TIGR02232">
    <property type="entry name" value="myxo_disulf_rpt"/>
    <property type="match status" value="1"/>
</dbReference>
<evidence type="ECO:0000256" key="2">
    <source>
        <dbReference type="ARBA" id="ARBA00022729"/>
    </source>
</evidence>
<feature type="region of interest" description="Disordered" evidence="5">
    <location>
        <begin position="1"/>
        <end position="29"/>
    </location>
</feature>
<dbReference type="InterPro" id="IPR058923">
    <property type="entry name" value="RCC1-like_dom"/>
</dbReference>
<keyword evidence="1" id="KW-0344">Guanine-nucleotide releasing factor</keyword>
<dbReference type="Gene3D" id="2.130.10.30">
    <property type="entry name" value="Regulator of chromosome condensation 1/beta-lactamase-inhibitor protein II"/>
    <property type="match status" value="2"/>
</dbReference>
<evidence type="ECO:0000256" key="1">
    <source>
        <dbReference type="ARBA" id="ARBA00022658"/>
    </source>
</evidence>
<keyword evidence="4" id="KW-1015">Disulfide bond</keyword>
<accession>A0A2S9YDG1</accession>
<dbReference type="AlphaFoldDB" id="A0A2S9YDG1"/>
<dbReference type="InterPro" id="IPR011936">
    <property type="entry name" value="Myxo_disulph_rpt"/>
</dbReference>
<dbReference type="EMBL" id="PVNL01000110">
    <property type="protein sequence ID" value="PRQ03158.1"/>
    <property type="molecule type" value="Genomic_DNA"/>
</dbReference>
<keyword evidence="2" id="KW-0732">Signal</keyword>
<dbReference type="SUPFAM" id="SSF50985">
    <property type="entry name" value="RCC1/BLIP-II"/>
    <property type="match status" value="2"/>
</dbReference>
<dbReference type="Pfam" id="PF25390">
    <property type="entry name" value="WD40_RLD"/>
    <property type="match status" value="1"/>
</dbReference>
<evidence type="ECO:0000256" key="4">
    <source>
        <dbReference type="ARBA" id="ARBA00023157"/>
    </source>
</evidence>
<dbReference type="PANTHER" id="PTHR45982">
    <property type="entry name" value="REGULATOR OF CHROMOSOME CONDENSATION"/>
    <property type="match status" value="1"/>
</dbReference>
<dbReference type="PANTHER" id="PTHR45982:SF1">
    <property type="entry name" value="REGULATOR OF CHROMOSOME CONDENSATION"/>
    <property type="match status" value="1"/>
</dbReference>
<evidence type="ECO:0000259" key="6">
    <source>
        <dbReference type="Pfam" id="PF25390"/>
    </source>
</evidence>
<dbReference type="PROSITE" id="PS50012">
    <property type="entry name" value="RCC1_3"/>
    <property type="match status" value="5"/>
</dbReference>
<evidence type="ECO:0000256" key="3">
    <source>
        <dbReference type="ARBA" id="ARBA00022737"/>
    </source>
</evidence>
<keyword evidence="3" id="KW-0677">Repeat</keyword>
<proteinExistence type="predicted"/>
<sequence length="486" mass="49044">MLACGTAGIDDSVTDGSNSDSTETGVATTTGDGDMSCDGELGCACALNETCVDDLMCSEGTCVSSTCGDGVISAGESCDDANVTNSDGCNADCQPTEVVEISAGGYHTCALFNSGEARCWGRGNYGQLGQGNTNLIGDSETPASALAIVLAAPIISIRAGDQHTCALLDTGGVACWGLAALGRLGYANTSNIGDDELPVVAGTVQLGEVAIAIDAGDTYTCALLNTGYPICWGSGGYHLGQEDTNNHLGDDEHPGSAAVIDVGSTSSMIVAGSSSACALRDDDELICWGNNSYGELGLVSLSNQIPISQAIGMPAQIPKPPLMLDFGSQHACAIFKDTNHLSCWGHHASGRLGYPGQAEDIGDNEQPGNSVVLGGTPIAVATGDAHSCAVLEDGDVLCWGQASAGQLGYGNTNIIGDNETPEAAGAVAIGGPAVAVTAGRQHTCALRDDNEVVCWGEGSWGALGYGTPADIGDNETPETAGVVEVY</sequence>
<dbReference type="InterPro" id="IPR000408">
    <property type="entry name" value="Reg_chr_condens"/>
</dbReference>
<dbReference type="PRINTS" id="PR00633">
    <property type="entry name" value="RCCNDNSATION"/>
</dbReference>
<dbReference type="GO" id="GO:0005085">
    <property type="term" value="F:guanyl-nucleotide exchange factor activity"/>
    <property type="evidence" value="ECO:0007669"/>
    <property type="project" value="TreeGrafter"/>
</dbReference>
<evidence type="ECO:0000256" key="5">
    <source>
        <dbReference type="SAM" id="MobiDB-lite"/>
    </source>
</evidence>
<comment type="caution">
    <text evidence="7">The sequence shown here is derived from an EMBL/GenBank/DDBJ whole genome shotgun (WGS) entry which is preliminary data.</text>
</comment>
<dbReference type="Pfam" id="PF13540">
    <property type="entry name" value="RCC1_2"/>
    <property type="match status" value="1"/>
</dbReference>
<dbReference type="GO" id="GO:0005737">
    <property type="term" value="C:cytoplasm"/>
    <property type="evidence" value="ECO:0007669"/>
    <property type="project" value="TreeGrafter"/>
</dbReference>
<evidence type="ECO:0000313" key="8">
    <source>
        <dbReference type="Proteomes" id="UP000238823"/>
    </source>
</evidence>